<keyword evidence="4" id="KW-1185">Reference proteome</keyword>
<comment type="caution">
    <text evidence="1">The sequence shown here is derived from an EMBL/GenBank/DDBJ whole genome shotgun (WGS) entry which is preliminary data.</text>
</comment>
<dbReference type="EMBL" id="BGPR01191321">
    <property type="protein sequence ID" value="GBM92142.1"/>
    <property type="molecule type" value="Genomic_DNA"/>
</dbReference>
<accession>A0A4Y2JQQ7</accession>
<dbReference type="EMBL" id="BGPR01191339">
    <property type="protein sequence ID" value="GBM92187.1"/>
    <property type="molecule type" value="Genomic_DNA"/>
</dbReference>
<evidence type="ECO:0000313" key="1">
    <source>
        <dbReference type="EMBL" id="GBM92125.1"/>
    </source>
</evidence>
<sequence length="108" mass="12058">LVRVVIQILVSEFCGETYNLFIFSLMIPLGSGMALEFTRRGAPICPTGVHGLPDRGHDLLCGTTSVKPAIPFTDKLDILIEKSQEKEKAIKIYGNPPNGLWWLEFRLD</sequence>
<proteinExistence type="predicted"/>
<evidence type="ECO:0000313" key="3">
    <source>
        <dbReference type="EMBL" id="GBM92187.1"/>
    </source>
</evidence>
<evidence type="ECO:0000313" key="4">
    <source>
        <dbReference type="Proteomes" id="UP000499080"/>
    </source>
</evidence>
<dbReference type="AlphaFoldDB" id="A0A4Y2JQQ7"/>
<name>A0A4Y2JQQ7_ARAVE</name>
<dbReference type="EMBL" id="BGPR01191314">
    <property type="protein sequence ID" value="GBM92125.1"/>
    <property type="molecule type" value="Genomic_DNA"/>
</dbReference>
<organism evidence="1 4">
    <name type="scientific">Araneus ventricosus</name>
    <name type="common">Orbweaver spider</name>
    <name type="synonym">Epeira ventricosa</name>
    <dbReference type="NCBI Taxonomy" id="182803"/>
    <lineage>
        <taxon>Eukaryota</taxon>
        <taxon>Metazoa</taxon>
        <taxon>Ecdysozoa</taxon>
        <taxon>Arthropoda</taxon>
        <taxon>Chelicerata</taxon>
        <taxon>Arachnida</taxon>
        <taxon>Araneae</taxon>
        <taxon>Araneomorphae</taxon>
        <taxon>Entelegynae</taxon>
        <taxon>Araneoidea</taxon>
        <taxon>Araneidae</taxon>
        <taxon>Araneus</taxon>
    </lineage>
</organism>
<dbReference type="Proteomes" id="UP000499080">
    <property type="component" value="Unassembled WGS sequence"/>
</dbReference>
<gene>
    <name evidence="3" type="ORF">AVEN_170561_1</name>
    <name evidence="1" type="ORF">AVEN_62772_1</name>
    <name evidence="2" type="ORF">AVEN_76164_1</name>
</gene>
<evidence type="ECO:0000313" key="2">
    <source>
        <dbReference type="EMBL" id="GBM92142.1"/>
    </source>
</evidence>
<reference evidence="1 4" key="1">
    <citation type="journal article" date="2019" name="Sci. Rep.">
        <title>Orb-weaving spider Araneus ventricosus genome elucidates the spidroin gene catalogue.</title>
        <authorList>
            <person name="Kono N."/>
            <person name="Nakamura H."/>
            <person name="Ohtoshi R."/>
            <person name="Moran D.A.P."/>
            <person name="Shinohara A."/>
            <person name="Yoshida Y."/>
            <person name="Fujiwara M."/>
            <person name="Mori M."/>
            <person name="Tomita M."/>
            <person name="Arakawa K."/>
        </authorList>
    </citation>
    <scope>NUCLEOTIDE SEQUENCE [LARGE SCALE GENOMIC DNA]</scope>
</reference>
<protein>
    <submittedName>
        <fullName evidence="1">Uncharacterized protein</fullName>
    </submittedName>
</protein>
<feature type="non-terminal residue" evidence="1">
    <location>
        <position position="1"/>
    </location>
</feature>